<comment type="similarity">
    <text evidence="1 10 11">Belongs to the NDK family.</text>
</comment>
<dbReference type="SUPFAM" id="SSF54919">
    <property type="entry name" value="Nucleoside diphosphate kinase, NDK"/>
    <property type="match status" value="2"/>
</dbReference>
<keyword evidence="4" id="KW-0479">Metal-binding</keyword>
<keyword evidence="9" id="KW-0546">Nucleotide metabolism</keyword>
<comment type="caution">
    <text evidence="13">The sequence shown here is derived from an EMBL/GenBank/DDBJ whole genome shotgun (WGS) entry which is preliminary data.</text>
</comment>
<evidence type="ECO:0000259" key="12">
    <source>
        <dbReference type="SMART" id="SM00562"/>
    </source>
</evidence>
<dbReference type="Pfam" id="PF00334">
    <property type="entry name" value="NDK"/>
    <property type="match status" value="2"/>
</dbReference>
<keyword evidence="7" id="KW-0067">ATP-binding</keyword>
<evidence type="ECO:0000256" key="6">
    <source>
        <dbReference type="ARBA" id="ARBA00022777"/>
    </source>
</evidence>
<evidence type="ECO:0000256" key="5">
    <source>
        <dbReference type="ARBA" id="ARBA00022741"/>
    </source>
</evidence>
<dbReference type="PROSITE" id="PS51374">
    <property type="entry name" value="NDPK_LIKE"/>
    <property type="match status" value="2"/>
</dbReference>
<dbReference type="Gene3D" id="3.30.70.141">
    <property type="entry name" value="Nucleoside diphosphate kinase-like domain"/>
    <property type="match status" value="2"/>
</dbReference>
<dbReference type="GO" id="GO:0006183">
    <property type="term" value="P:GTP biosynthetic process"/>
    <property type="evidence" value="ECO:0007669"/>
    <property type="project" value="InterPro"/>
</dbReference>
<evidence type="ECO:0000256" key="3">
    <source>
        <dbReference type="ARBA" id="ARBA00022679"/>
    </source>
</evidence>
<keyword evidence="8" id="KW-0460">Magnesium</keyword>
<evidence type="ECO:0000256" key="8">
    <source>
        <dbReference type="ARBA" id="ARBA00022842"/>
    </source>
</evidence>
<evidence type="ECO:0000256" key="10">
    <source>
        <dbReference type="PROSITE-ProRule" id="PRU00706"/>
    </source>
</evidence>
<protein>
    <submittedName>
        <fullName evidence="13">NME8</fullName>
    </submittedName>
</protein>
<dbReference type="GO" id="GO:0046872">
    <property type="term" value="F:metal ion binding"/>
    <property type="evidence" value="ECO:0007669"/>
    <property type="project" value="UniProtKB-KW"/>
</dbReference>
<dbReference type="GO" id="GO:0005524">
    <property type="term" value="F:ATP binding"/>
    <property type="evidence" value="ECO:0007669"/>
    <property type="project" value="UniProtKB-KW"/>
</dbReference>
<dbReference type="InterPro" id="IPR034907">
    <property type="entry name" value="NDK-like_dom"/>
</dbReference>
<evidence type="ECO:0000256" key="11">
    <source>
        <dbReference type="RuleBase" id="RU004011"/>
    </source>
</evidence>
<dbReference type="InterPro" id="IPR036850">
    <property type="entry name" value="NDK-like_dom_sf"/>
</dbReference>
<feature type="domain" description="Nucleoside diphosphate kinase-like" evidence="12">
    <location>
        <begin position="71"/>
        <end position="195"/>
    </location>
</feature>
<dbReference type="PROSITE" id="PS00469">
    <property type="entry name" value="NDPK"/>
    <property type="match status" value="1"/>
</dbReference>
<evidence type="ECO:0000256" key="4">
    <source>
        <dbReference type="ARBA" id="ARBA00022723"/>
    </source>
</evidence>
<dbReference type="Proteomes" id="UP000683360">
    <property type="component" value="Unassembled WGS sequence"/>
</dbReference>
<name>A0A8S3UUB1_MYTED</name>
<dbReference type="InterPro" id="IPR001564">
    <property type="entry name" value="Nucleoside_diP_kinase"/>
</dbReference>
<dbReference type="EMBL" id="CAJPWZ010002975">
    <property type="protein sequence ID" value="CAG2249597.1"/>
    <property type="molecule type" value="Genomic_DNA"/>
</dbReference>
<keyword evidence="5" id="KW-0547">Nucleotide-binding</keyword>
<organism evidence="13 14">
    <name type="scientific">Mytilus edulis</name>
    <name type="common">Blue mussel</name>
    <dbReference type="NCBI Taxonomy" id="6550"/>
    <lineage>
        <taxon>Eukaryota</taxon>
        <taxon>Metazoa</taxon>
        <taxon>Spiralia</taxon>
        <taxon>Lophotrochozoa</taxon>
        <taxon>Mollusca</taxon>
        <taxon>Bivalvia</taxon>
        <taxon>Autobranchia</taxon>
        <taxon>Pteriomorphia</taxon>
        <taxon>Mytilida</taxon>
        <taxon>Mytiloidea</taxon>
        <taxon>Mytilidae</taxon>
        <taxon>Mytilinae</taxon>
        <taxon>Mytilus</taxon>
    </lineage>
</organism>
<dbReference type="Pfam" id="PF18738">
    <property type="entry name" value="HEPN_DZIP3"/>
    <property type="match status" value="1"/>
</dbReference>
<keyword evidence="6" id="KW-0418">Kinase</keyword>
<dbReference type="GO" id="GO:0006241">
    <property type="term" value="P:CTP biosynthetic process"/>
    <property type="evidence" value="ECO:0007669"/>
    <property type="project" value="InterPro"/>
</dbReference>
<accession>A0A8S3UUB1</accession>
<dbReference type="PANTHER" id="PTHR46161:SF3">
    <property type="entry name" value="NUCLEOSIDE DIPHOSPHATE KINASE DDB_G0292928-RELATED"/>
    <property type="match status" value="1"/>
</dbReference>
<dbReference type="GO" id="GO:0006228">
    <property type="term" value="P:UTP biosynthetic process"/>
    <property type="evidence" value="ECO:0007669"/>
    <property type="project" value="InterPro"/>
</dbReference>
<keyword evidence="3" id="KW-0808">Transferase</keyword>
<evidence type="ECO:0000256" key="9">
    <source>
        <dbReference type="ARBA" id="ARBA00023080"/>
    </source>
</evidence>
<evidence type="ECO:0000256" key="1">
    <source>
        <dbReference type="ARBA" id="ARBA00008142"/>
    </source>
</evidence>
<reference evidence="13" key="1">
    <citation type="submission" date="2021-03" db="EMBL/GenBank/DDBJ databases">
        <authorList>
            <person name="Bekaert M."/>
        </authorList>
    </citation>
    <scope>NUCLEOTIDE SEQUENCE</scope>
</reference>
<comment type="caution">
    <text evidence="10">Lacks conserved residue(s) required for the propagation of feature annotation.</text>
</comment>
<proteinExistence type="inferred from homology"/>
<dbReference type="GO" id="GO:0004550">
    <property type="term" value="F:nucleoside diphosphate kinase activity"/>
    <property type="evidence" value="ECO:0007669"/>
    <property type="project" value="InterPro"/>
</dbReference>
<dbReference type="SMART" id="SM00562">
    <property type="entry name" value="NDK"/>
    <property type="match status" value="1"/>
</dbReference>
<evidence type="ECO:0000313" key="14">
    <source>
        <dbReference type="Proteomes" id="UP000683360"/>
    </source>
</evidence>
<keyword evidence="2" id="KW-0963">Cytoplasm</keyword>
<sequence length="573" mass="65791">MTSGPVLALGLIRENAIREWRNILGPQKFNRAKEDPYSLQEQFAVDDEINSLHGSDSEESAKKELQLFFPMEQTVAVIKPDAMKTKLLKKTTKLSDEVAKTFYSNCEYRDYYNDLIDHMKSGETYFMGLCREGAVEGWRSLIGPSDPSEAKKVSPDSIRAMYGESILRNAVHGSSNPEHAKRSIKTIFGDRSCSCTIILRDLGIFNEAVLSIKNVIMENIRTEDIKLIDIEHGSLILHVTIPNWCFMTKDILHERIYTFLDQFFVFASIPCTDEHIFTVDLAESDDFISDDIDYLKEKTCLFDLTCLKLNVNIKDSAFQDEFVLYREVNRFFSGMYNVIDRHNVPANRSAKEVLMLTLNENDENVASSSEDIQDSQLRLAQPNVSEEETNYFKISTLLLGIAPRAVKIKFDDVFPPEHLRDTLSLNIERLIELRHNRSINSVQWNSMFPSTVIEHSICYKQKLSYVRVFDTTLMICLFRNLKGIQISHQFPPPKDLSFEADLSRIKLYRKEIANSKDRVFTNEKFTAYWNEAEAAVIRLSGGKLKGECAKLKIKLYDIADKQKIFHKVQAGKN</sequence>
<dbReference type="InterPro" id="IPR023005">
    <property type="entry name" value="Nucleoside_diP_kinase_AS"/>
</dbReference>
<evidence type="ECO:0000256" key="7">
    <source>
        <dbReference type="ARBA" id="ARBA00022840"/>
    </source>
</evidence>
<dbReference type="PRINTS" id="PR01243">
    <property type="entry name" value="NUCDPKINASE"/>
</dbReference>
<dbReference type="InterPro" id="IPR041249">
    <property type="entry name" value="HEPN_DZIP3"/>
</dbReference>
<evidence type="ECO:0000313" key="13">
    <source>
        <dbReference type="EMBL" id="CAG2249597.1"/>
    </source>
</evidence>
<gene>
    <name evidence="13" type="ORF">MEDL_61338</name>
</gene>
<dbReference type="OrthoDB" id="10263751at2759"/>
<evidence type="ECO:0000256" key="2">
    <source>
        <dbReference type="ARBA" id="ARBA00022490"/>
    </source>
</evidence>
<keyword evidence="14" id="KW-1185">Reference proteome</keyword>
<dbReference type="AlphaFoldDB" id="A0A8S3UUB1"/>
<dbReference type="PANTHER" id="PTHR46161">
    <property type="entry name" value="NUCLEOSIDE DIPHOSPHATE KINASE"/>
    <property type="match status" value="1"/>
</dbReference>